<dbReference type="Gene3D" id="1.20.1250.20">
    <property type="entry name" value="MFS general substrate transporter like domains"/>
    <property type="match status" value="1"/>
</dbReference>
<dbReference type="InterPro" id="IPR036259">
    <property type="entry name" value="MFS_trans_sf"/>
</dbReference>
<dbReference type="GO" id="GO:0005886">
    <property type="term" value="C:plasma membrane"/>
    <property type="evidence" value="ECO:0007669"/>
    <property type="project" value="UniProtKB-SubCell"/>
</dbReference>
<feature type="transmembrane region" description="Helical" evidence="2">
    <location>
        <begin position="33"/>
        <end position="50"/>
    </location>
</feature>
<evidence type="ECO:0000256" key="2">
    <source>
        <dbReference type="SAM" id="Phobius"/>
    </source>
</evidence>
<dbReference type="GO" id="GO:0022857">
    <property type="term" value="F:transmembrane transporter activity"/>
    <property type="evidence" value="ECO:0007669"/>
    <property type="project" value="InterPro"/>
</dbReference>
<dbReference type="AlphaFoldDB" id="A0A268F4D6"/>
<keyword evidence="6" id="KW-1185">Reference proteome</keyword>
<dbReference type="PANTHER" id="PTHR23526">
    <property type="entry name" value="INTEGRAL MEMBRANE TRANSPORT PROTEIN-RELATED"/>
    <property type="match status" value="1"/>
</dbReference>
<organism evidence="4 5">
    <name type="scientific">Paenibacillus campinasensis</name>
    <dbReference type="NCBI Taxonomy" id="66347"/>
    <lineage>
        <taxon>Bacteria</taxon>
        <taxon>Bacillati</taxon>
        <taxon>Bacillota</taxon>
        <taxon>Bacilli</taxon>
        <taxon>Bacillales</taxon>
        <taxon>Paenibacillaceae</taxon>
        <taxon>Paenibacillus</taxon>
    </lineage>
</organism>
<feature type="transmembrane region" description="Helical" evidence="2">
    <location>
        <begin position="88"/>
        <end position="108"/>
    </location>
</feature>
<reference evidence="3 6" key="2">
    <citation type="submission" date="2019-11" db="EMBL/GenBank/DDBJ databases">
        <title>Draft genome sequences of five Paenibacillus species of dairy origin.</title>
        <authorList>
            <person name="Olajide A.M."/>
            <person name="Chen S."/>
            <person name="Lapointe G."/>
        </authorList>
    </citation>
    <scope>NUCLEOTIDE SEQUENCE [LARGE SCALE GENOMIC DNA]</scope>
    <source>
        <strain evidence="3 6">3CS1</strain>
    </source>
</reference>
<protein>
    <submittedName>
        <fullName evidence="4">MFS transporter</fullName>
    </submittedName>
</protein>
<dbReference type="Proteomes" id="UP000435177">
    <property type="component" value="Unassembled WGS sequence"/>
</dbReference>
<dbReference type="PANTHER" id="PTHR23526:SF2">
    <property type="entry name" value="MAJOR FACILITATOR SUPERFAMILY (MFS) PROFILE DOMAIN-CONTAINING PROTEIN"/>
    <property type="match status" value="1"/>
</dbReference>
<evidence type="ECO:0000256" key="1">
    <source>
        <dbReference type="ARBA" id="ARBA00004651"/>
    </source>
</evidence>
<name>A0A268F4D6_9BACL</name>
<evidence type="ECO:0000313" key="6">
    <source>
        <dbReference type="Proteomes" id="UP000435177"/>
    </source>
</evidence>
<reference evidence="4 5" key="1">
    <citation type="submission" date="2017-07" db="EMBL/GenBank/DDBJ databases">
        <title>Isolation and whole genome analysis of endospore-forming bacteria from heroin.</title>
        <authorList>
            <person name="Kalinowski J."/>
            <person name="Ahrens B."/>
            <person name="Al-Dilaimi A."/>
            <person name="Winkler A."/>
            <person name="Wibberg D."/>
            <person name="Schleenbecker U."/>
            <person name="Ruckert C."/>
            <person name="Wolfel R."/>
            <person name="Grass G."/>
        </authorList>
    </citation>
    <scope>NUCLEOTIDE SEQUENCE [LARGE SCALE GENOMIC DNA]</scope>
    <source>
        <strain evidence="4 5">7537-G1</strain>
    </source>
</reference>
<gene>
    <name evidence="4" type="ORF">CHH67_00615</name>
    <name evidence="3" type="ORF">GNP94_00665</name>
</gene>
<dbReference type="Proteomes" id="UP000215596">
    <property type="component" value="Unassembled WGS sequence"/>
</dbReference>
<feature type="transmembrane region" description="Helical" evidence="2">
    <location>
        <begin position="293"/>
        <end position="323"/>
    </location>
</feature>
<feature type="transmembrane region" description="Helical" evidence="2">
    <location>
        <begin position="56"/>
        <end position="76"/>
    </location>
</feature>
<dbReference type="InterPro" id="IPR052528">
    <property type="entry name" value="Sugar_transport-like"/>
</dbReference>
<feature type="transmembrane region" description="Helical" evidence="2">
    <location>
        <begin position="114"/>
        <end position="131"/>
    </location>
</feature>
<feature type="transmembrane region" description="Helical" evidence="2">
    <location>
        <begin position="385"/>
        <end position="404"/>
    </location>
</feature>
<feature type="transmembrane region" description="Helical" evidence="2">
    <location>
        <begin position="152"/>
        <end position="174"/>
    </location>
</feature>
<evidence type="ECO:0000313" key="5">
    <source>
        <dbReference type="Proteomes" id="UP000215596"/>
    </source>
</evidence>
<feature type="transmembrane region" description="Helical" evidence="2">
    <location>
        <begin position="231"/>
        <end position="255"/>
    </location>
</feature>
<keyword evidence="2" id="KW-0472">Membrane</keyword>
<dbReference type="RefSeq" id="WP_095263040.1">
    <property type="nucleotide sequence ID" value="NZ_NPBY01000003.1"/>
</dbReference>
<comment type="caution">
    <text evidence="4">The sequence shown here is derived from an EMBL/GenBank/DDBJ whole genome shotgun (WGS) entry which is preliminary data.</text>
</comment>
<keyword evidence="2" id="KW-1133">Transmembrane helix</keyword>
<dbReference type="Pfam" id="PF07690">
    <property type="entry name" value="MFS_1"/>
    <property type="match status" value="1"/>
</dbReference>
<keyword evidence="2" id="KW-0812">Transmembrane</keyword>
<comment type="subcellular location">
    <subcellularLocation>
        <location evidence="1">Cell membrane</location>
        <topology evidence="1">Multi-pass membrane protein</topology>
    </subcellularLocation>
</comment>
<dbReference type="SUPFAM" id="SSF103473">
    <property type="entry name" value="MFS general substrate transporter"/>
    <property type="match status" value="1"/>
</dbReference>
<sequence>MGSFGRWIRGSGRSSPDNQLSEEARITLFNHGIYQFGNALAAILVNLYLWRLTSDLWVNGVFNLMTLAVAPMASILIGKAAKQRDRLLAYRLGIYLTALFYLCILIAGERMVDWYIAFALLKGISTAFYWLGHFTMIQDVTDHENRHRYLGLNLIITNVSLLAGPALAGVIVGWSDGFQGYTYVYLLAFLMFAYASVNSLKMKRRETQHKAYYLKYALQIMRKYPAYYRSLLGWFVFGLPQGILAYIPAILLYQAVPREAFVNYMNVVFLSVTILSGFALAKWGRPGLNNLYLNIAAAGFIIGSIPLFAGIELWSVILFMLLFSCVKPLQNNAYTSYYYKLSGDLPLGEHFKVEAVVLRETFTNAGRCAGVILYMLISVQLEQGALVWVLTGIALLQLLVGWLASPSFPAFRIGTLHRDNRSPGLDGKEM</sequence>
<dbReference type="InterPro" id="IPR011701">
    <property type="entry name" value="MFS"/>
</dbReference>
<feature type="transmembrane region" description="Helical" evidence="2">
    <location>
        <begin position="261"/>
        <end position="281"/>
    </location>
</feature>
<dbReference type="OrthoDB" id="2767994at2"/>
<dbReference type="EMBL" id="WOAA01000001">
    <property type="protein sequence ID" value="MUG64515.1"/>
    <property type="molecule type" value="Genomic_DNA"/>
</dbReference>
<evidence type="ECO:0000313" key="4">
    <source>
        <dbReference type="EMBL" id="PAD80246.1"/>
    </source>
</evidence>
<proteinExistence type="predicted"/>
<accession>A0A268F4D6</accession>
<feature type="transmembrane region" description="Helical" evidence="2">
    <location>
        <begin position="180"/>
        <end position="200"/>
    </location>
</feature>
<dbReference type="EMBL" id="NPBY01000003">
    <property type="protein sequence ID" value="PAD80246.1"/>
    <property type="molecule type" value="Genomic_DNA"/>
</dbReference>
<evidence type="ECO:0000313" key="3">
    <source>
        <dbReference type="EMBL" id="MUG64515.1"/>
    </source>
</evidence>